<dbReference type="PROSITE" id="PS50294">
    <property type="entry name" value="WD_REPEATS_REGION"/>
    <property type="match status" value="8"/>
</dbReference>
<dbReference type="InterPro" id="IPR001680">
    <property type="entry name" value="WD40_rpt"/>
</dbReference>
<feature type="repeat" description="WD" evidence="3">
    <location>
        <begin position="1144"/>
        <end position="1185"/>
    </location>
</feature>
<evidence type="ECO:0000313" key="6">
    <source>
        <dbReference type="EMBL" id="MFC0541629.1"/>
    </source>
</evidence>
<evidence type="ECO:0000256" key="3">
    <source>
        <dbReference type="PROSITE-ProRule" id="PRU00221"/>
    </source>
</evidence>
<dbReference type="InterPro" id="IPR049052">
    <property type="entry name" value="nSTAND1"/>
</dbReference>
<dbReference type="SUPFAM" id="SSF50978">
    <property type="entry name" value="WD40 repeat-like"/>
    <property type="match status" value="1"/>
</dbReference>
<feature type="repeat" description="WD" evidence="3">
    <location>
        <begin position="682"/>
        <end position="707"/>
    </location>
</feature>
<keyword evidence="1 3" id="KW-0853">WD repeat</keyword>
<dbReference type="PANTHER" id="PTHR22847:SF637">
    <property type="entry name" value="WD REPEAT DOMAIN 5B"/>
    <property type="match status" value="1"/>
</dbReference>
<comment type="caution">
    <text evidence="6">The sequence shown here is derived from an EMBL/GenBank/DDBJ whole genome shotgun (WGS) entry which is preliminary data.</text>
</comment>
<dbReference type="InterPro" id="IPR019775">
    <property type="entry name" value="WD40_repeat_CS"/>
</dbReference>
<dbReference type="Gene3D" id="2.130.10.10">
    <property type="entry name" value="YVTN repeat-like/Quinoprotein amine dehydrogenase"/>
    <property type="match status" value="4"/>
</dbReference>
<dbReference type="PROSITE" id="PS00678">
    <property type="entry name" value="WD_REPEATS_1"/>
    <property type="match status" value="4"/>
</dbReference>
<keyword evidence="7" id="KW-1185">Reference proteome</keyword>
<dbReference type="InterPro" id="IPR001387">
    <property type="entry name" value="Cro/C1-type_HTH"/>
</dbReference>
<dbReference type="SUPFAM" id="SSF50998">
    <property type="entry name" value="Quinoprotein alcohol dehydrogenase-like"/>
    <property type="match status" value="1"/>
</dbReference>
<dbReference type="EMBL" id="JBHLUD010000002">
    <property type="protein sequence ID" value="MFC0541629.1"/>
    <property type="molecule type" value="Genomic_DNA"/>
</dbReference>
<dbReference type="InterPro" id="IPR027417">
    <property type="entry name" value="P-loop_NTPase"/>
</dbReference>
<dbReference type="Pfam" id="PF00400">
    <property type="entry name" value="WD40"/>
    <property type="match status" value="11"/>
</dbReference>
<feature type="transmembrane region" description="Helical" evidence="4">
    <location>
        <begin position="507"/>
        <end position="527"/>
    </location>
</feature>
<keyword evidence="4" id="KW-0472">Membrane</keyword>
<dbReference type="SMART" id="SM00530">
    <property type="entry name" value="HTH_XRE"/>
    <property type="match status" value="1"/>
</dbReference>
<feature type="transmembrane region" description="Helical" evidence="4">
    <location>
        <begin position="212"/>
        <end position="233"/>
    </location>
</feature>
<feature type="repeat" description="WD" evidence="3">
    <location>
        <begin position="591"/>
        <end position="632"/>
    </location>
</feature>
<dbReference type="Gene3D" id="3.40.50.300">
    <property type="entry name" value="P-loop containing nucleotide triphosphate hydrolases"/>
    <property type="match status" value="1"/>
</dbReference>
<organism evidence="6 7">
    <name type="scientific">Kutzneria chonburiensis</name>
    <dbReference type="NCBI Taxonomy" id="1483604"/>
    <lineage>
        <taxon>Bacteria</taxon>
        <taxon>Bacillati</taxon>
        <taxon>Actinomycetota</taxon>
        <taxon>Actinomycetes</taxon>
        <taxon>Pseudonocardiales</taxon>
        <taxon>Pseudonocardiaceae</taxon>
        <taxon>Kutzneria</taxon>
    </lineage>
</organism>
<feature type="repeat" description="WD" evidence="3">
    <location>
        <begin position="924"/>
        <end position="965"/>
    </location>
</feature>
<protein>
    <submittedName>
        <fullName evidence="6">Helix-turn-helix domain-containing protein</fullName>
    </submittedName>
</protein>
<keyword evidence="4" id="KW-0812">Transmembrane</keyword>
<dbReference type="Pfam" id="PF13560">
    <property type="entry name" value="HTH_31"/>
    <property type="match status" value="1"/>
</dbReference>
<dbReference type="PRINTS" id="PR00320">
    <property type="entry name" value="GPROTEINBRPT"/>
</dbReference>
<feature type="repeat" description="WD" evidence="3">
    <location>
        <begin position="966"/>
        <end position="1007"/>
    </location>
</feature>
<feature type="repeat" description="WD" evidence="3">
    <location>
        <begin position="807"/>
        <end position="848"/>
    </location>
</feature>
<name>A0ABV6MMV0_9PSEU</name>
<dbReference type="InterPro" id="IPR010982">
    <property type="entry name" value="Lambda_DNA-bd_dom_sf"/>
</dbReference>
<dbReference type="RefSeq" id="WP_379793874.1">
    <property type="nucleotide sequence ID" value="NZ_JBHLUD010000002.1"/>
</dbReference>
<feature type="domain" description="HTH cro/C1-type" evidence="5">
    <location>
        <begin position="19"/>
        <end position="72"/>
    </location>
</feature>
<dbReference type="PANTHER" id="PTHR22847">
    <property type="entry name" value="WD40 REPEAT PROTEIN"/>
    <property type="match status" value="1"/>
</dbReference>
<evidence type="ECO:0000313" key="7">
    <source>
        <dbReference type="Proteomes" id="UP001589810"/>
    </source>
</evidence>
<dbReference type="SUPFAM" id="SSF52540">
    <property type="entry name" value="P-loop containing nucleoside triphosphate hydrolases"/>
    <property type="match status" value="1"/>
</dbReference>
<dbReference type="InterPro" id="IPR015943">
    <property type="entry name" value="WD40/YVTN_repeat-like_dom_sf"/>
</dbReference>
<dbReference type="Proteomes" id="UP001589810">
    <property type="component" value="Unassembled WGS sequence"/>
</dbReference>
<feature type="repeat" description="WD" evidence="3">
    <location>
        <begin position="1056"/>
        <end position="1097"/>
    </location>
</feature>
<proteinExistence type="predicted"/>
<feature type="repeat" description="WD" evidence="3">
    <location>
        <begin position="720"/>
        <end position="761"/>
    </location>
</feature>
<feature type="repeat" description="WD" evidence="3">
    <location>
        <begin position="1011"/>
        <end position="1044"/>
    </location>
</feature>
<feature type="repeat" description="WD" evidence="3">
    <location>
        <begin position="763"/>
        <end position="795"/>
    </location>
</feature>
<dbReference type="CDD" id="cd00093">
    <property type="entry name" value="HTH_XRE"/>
    <property type="match status" value="1"/>
</dbReference>
<dbReference type="CDD" id="cd00009">
    <property type="entry name" value="AAA"/>
    <property type="match status" value="1"/>
</dbReference>
<dbReference type="SUPFAM" id="SSF47413">
    <property type="entry name" value="lambda repressor-like DNA-binding domains"/>
    <property type="match status" value="1"/>
</dbReference>
<dbReference type="Pfam" id="PF20703">
    <property type="entry name" value="nSTAND1"/>
    <property type="match status" value="1"/>
</dbReference>
<dbReference type="Gene3D" id="1.10.260.40">
    <property type="entry name" value="lambda repressor-like DNA-binding domains"/>
    <property type="match status" value="1"/>
</dbReference>
<dbReference type="InterPro" id="IPR036322">
    <property type="entry name" value="WD40_repeat_dom_sf"/>
</dbReference>
<gene>
    <name evidence="6" type="ORF">ACFFH7_09060</name>
</gene>
<evidence type="ECO:0000259" key="5">
    <source>
        <dbReference type="PROSITE" id="PS50943"/>
    </source>
</evidence>
<feature type="repeat" description="WD" evidence="3">
    <location>
        <begin position="1099"/>
        <end position="1132"/>
    </location>
</feature>
<accession>A0ABV6MMV0</accession>
<dbReference type="InterPro" id="IPR011047">
    <property type="entry name" value="Quinoprotein_ADH-like_sf"/>
</dbReference>
<keyword evidence="4" id="KW-1133">Transmembrane helix</keyword>
<dbReference type="SMART" id="SM00320">
    <property type="entry name" value="WD40"/>
    <property type="match status" value="13"/>
</dbReference>
<dbReference type="PROSITE" id="PS50082">
    <property type="entry name" value="WD_REPEATS_2"/>
    <property type="match status" value="11"/>
</dbReference>
<evidence type="ECO:0000256" key="4">
    <source>
        <dbReference type="SAM" id="Phobius"/>
    </source>
</evidence>
<dbReference type="InterPro" id="IPR020472">
    <property type="entry name" value="WD40_PAC1"/>
</dbReference>
<evidence type="ECO:0000256" key="1">
    <source>
        <dbReference type="ARBA" id="ARBA00022574"/>
    </source>
</evidence>
<dbReference type="PROSITE" id="PS50943">
    <property type="entry name" value="HTH_CROC1"/>
    <property type="match status" value="1"/>
</dbReference>
<sequence>MVDQGFRNDVAAPPFGRELRRVRTGRGLSLTQLAELTHYSKGYLSKIENGAKPASPDLAGRLDDALDAGGHLVRLLAAEQRPARTDVCPYRGLAAFDEADARWFFGREETAQEILGRAAGALRNGKPAILVGPSGVGKSSLVHAALLPALAQDALPGSAGWPVLTMTPTDDPGAELARQAEKVPRTGAERIVLVVDQFEELFTLCGDEAVRAAFVSVLTGIAATGRALVVLAMRADFYDRCLNHPELLDALRHNQVTVGPMTGAQLRAAISRPAELAGLTLEPGLVDVLLAEVGPNALPLLSHALLATWQEREETTLTVAGYRRTGGIGNAVAETAERAYAALPPQTRDAARALLLHLVRVGEQEQDSRRLGDRAALHRQLPDPDHVESAVASLAAARLLTVDADTVTIAHEALLQAWPRLHDWIESDRSGLRLHQQLREAAETWDREQRHASLLYRGPRLDLVSDWASGHRGRLGEVEQDFLDAAIAQRDATVLAARRRTRRLRRLVAGLTVMSLVAVSATVVAVVQNNTATHQRDLAISRAVATQADGLRSTDPALATRLSLAAYRVADTPEARSAVLASSGSTPVRQLAAQPNSVTRVVVTPDGRTVVTSGEDGSTRIWSVTAADALDPVATIPGPTQVTAIALAGTLLVTSGEKGQTQLRRLGPNPAPVGVLPDGPPVESAALTDDGKLLALGHADGTIALWDTTDPAKPTALGTLTGHTDKVVTLAFAPHTRVLLSGSKDFTARLWDLTGPNRTGVVLGSHSAAVMSIAFAADGRAVIGSDDKTIDFWSVTDPAHPVRTGQLAKNTLTVHHLTFSPDGRTIAAVGDDQTVRIWDADDATSITTLHVPAPARGAAFADGGRLLVTGDDVGMVWLWRMPPPTFSRAAGIDSLAYQPHGGALVIGEEDGSVEVRNGDTFTRLPAGAGPVDGAAFSPDGTLLATGGQDGVVRLWSMTGPTPLATFSPGDKSIETLAFDPSGKTLAAGGDSRVITLWSVADPRSPTQLSKLTRHENTLRGLAFSPDGRTLASGSDDYTAQLWDVHDPRKPGHGMKLPWQANAINTVAYSPDGRTLAIGGDDHTVRLWDVTGAQPVALAVLTQAGTVQAVQFSPDGHLLATAADDGTARLWDLADLHAPAPLATFTGHTAFTRGLAFTPDGAQLATGSVDQSVQFWQTDPAAAATLLCKLSGPTLSQQEWDQYVNGAPYRPLC</sequence>
<evidence type="ECO:0000256" key="2">
    <source>
        <dbReference type="ARBA" id="ARBA00022737"/>
    </source>
</evidence>
<keyword evidence="2" id="KW-0677">Repeat</keyword>
<dbReference type="CDD" id="cd00200">
    <property type="entry name" value="WD40"/>
    <property type="match status" value="2"/>
</dbReference>
<reference evidence="6 7" key="1">
    <citation type="submission" date="2024-09" db="EMBL/GenBank/DDBJ databases">
        <authorList>
            <person name="Sun Q."/>
            <person name="Mori K."/>
        </authorList>
    </citation>
    <scope>NUCLEOTIDE SEQUENCE [LARGE SCALE GENOMIC DNA]</scope>
    <source>
        <strain evidence="6 7">TBRC 1432</strain>
    </source>
</reference>